<gene>
    <name evidence="1" type="ORF">NE237_019260</name>
</gene>
<evidence type="ECO:0000313" key="2">
    <source>
        <dbReference type="Proteomes" id="UP001141806"/>
    </source>
</evidence>
<organism evidence="1 2">
    <name type="scientific">Protea cynaroides</name>
    <dbReference type="NCBI Taxonomy" id="273540"/>
    <lineage>
        <taxon>Eukaryota</taxon>
        <taxon>Viridiplantae</taxon>
        <taxon>Streptophyta</taxon>
        <taxon>Embryophyta</taxon>
        <taxon>Tracheophyta</taxon>
        <taxon>Spermatophyta</taxon>
        <taxon>Magnoliopsida</taxon>
        <taxon>Proteales</taxon>
        <taxon>Proteaceae</taxon>
        <taxon>Protea</taxon>
    </lineage>
</organism>
<dbReference type="PANTHER" id="PTHR48050:SF16">
    <property type="entry name" value="STEROL 3-BETA-GLUCOSYLTRANSFERASE UGT80B1"/>
    <property type="match status" value="1"/>
</dbReference>
<dbReference type="GO" id="GO:0016906">
    <property type="term" value="F:sterol 3-beta-glucosyltransferase activity"/>
    <property type="evidence" value="ECO:0007669"/>
    <property type="project" value="UniProtKB-ARBA"/>
</dbReference>
<dbReference type="PANTHER" id="PTHR48050">
    <property type="entry name" value="STEROL 3-BETA-GLUCOSYLTRANSFERASE"/>
    <property type="match status" value="1"/>
</dbReference>
<sequence length="186" mass="20473">MWSPLLVPKPNDWGPLVDVVGFCFLNLGTKYQPQEEFTEWLQDGPKPLYVGFGSMPLEDAQRTTNIIMEALKDTGQRGIIDRVEVILAFDWRLDHCGPAVNGLNSLCFKQSRWSEVLEAPENVFLLEDCPHDWLFPKCSAVVHHGGAGPAGTTATGLRAGVKAQAMELAKRIQNEDGVAAAVDAFH</sequence>
<dbReference type="SUPFAM" id="SSF53756">
    <property type="entry name" value="UDP-Glycosyltransferase/glycogen phosphorylase"/>
    <property type="match status" value="1"/>
</dbReference>
<keyword evidence="2" id="KW-1185">Reference proteome</keyword>
<dbReference type="FunFam" id="3.40.50.2000:FF:000009">
    <property type="entry name" value="Sterol 3-beta-glucosyltransferase UGT80A2"/>
    <property type="match status" value="1"/>
</dbReference>
<dbReference type="AlphaFoldDB" id="A0A9Q0KBP4"/>
<evidence type="ECO:0000313" key="1">
    <source>
        <dbReference type="EMBL" id="KAJ4967411.1"/>
    </source>
</evidence>
<dbReference type="EMBL" id="JAMYWD010000007">
    <property type="protein sequence ID" value="KAJ4967411.1"/>
    <property type="molecule type" value="Genomic_DNA"/>
</dbReference>
<reference evidence="1" key="1">
    <citation type="journal article" date="2023" name="Plant J.">
        <title>The genome of the king protea, Protea cynaroides.</title>
        <authorList>
            <person name="Chang J."/>
            <person name="Duong T.A."/>
            <person name="Schoeman C."/>
            <person name="Ma X."/>
            <person name="Roodt D."/>
            <person name="Barker N."/>
            <person name="Li Z."/>
            <person name="Van de Peer Y."/>
            <person name="Mizrachi E."/>
        </authorList>
    </citation>
    <scope>NUCLEOTIDE SEQUENCE</scope>
    <source>
        <tissue evidence="1">Young leaves</tissue>
    </source>
</reference>
<name>A0A9Q0KBP4_9MAGN</name>
<protein>
    <submittedName>
        <fullName evidence="1">Uncharacterized protein</fullName>
    </submittedName>
</protein>
<dbReference type="InterPro" id="IPR050426">
    <property type="entry name" value="Glycosyltransferase_28"/>
</dbReference>
<dbReference type="Proteomes" id="UP001141806">
    <property type="component" value="Unassembled WGS sequence"/>
</dbReference>
<dbReference type="OrthoDB" id="5835829at2759"/>
<proteinExistence type="predicted"/>
<accession>A0A9Q0KBP4</accession>
<comment type="caution">
    <text evidence="1">The sequence shown here is derived from an EMBL/GenBank/DDBJ whole genome shotgun (WGS) entry which is preliminary data.</text>
</comment>
<dbReference type="Gene3D" id="3.40.50.2000">
    <property type="entry name" value="Glycogen Phosphorylase B"/>
    <property type="match status" value="1"/>
</dbReference>